<dbReference type="AlphaFoldDB" id="A0A6J4UXK5"/>
<dbReference type="GO" id="GO:0000160">
    <property type="term" value="P:phosphorelay signal transduction system"/>
    <property type="evidence" value="ECO:0007669"/>
    <property type="project" value="InterPro"/>
</dbReference>
<proteinExistence type="predicted"/>
<sequence>MHGMPETKHPEPVLPGLMMPDGDGWEVLQIMQAPSRLRAIPVVVMSVGFNRHRPDGVDVAFVSKPFDVECLLETVTNTIGPASELEPSGPSPLTP</sequence>
<comment type="caution">
    <text evidence="1">Lacks conserved residue(s) required for the propagation of feature annotation.</text>
</comment>
<protein>
    <recommendedName>
        <fullName evidence="2">Response regulatory domain-containing protein</fullName>
    </recommendedName>
</protein>
<dbReference type="InterPro" id="IPR001789">
    <property type="entry name" value="Sig_transdc_resp-reg_receiver"/>
</dbReference>
<gene>
    <name evidence="3" type="ORF">AVDCRST_MAG87-1698</name>
</gene>
<dbReference type="Gene3D" id="3.40.50.2300">
    <property type="match status" value="1"/>
</dbReference>
<organism evidence="3">
    <name type="scientific">uncultured Thermomicrobiales bacterium</name>
    <dbReference type="NCBI Taxonomy" id="1645740"/>
    <lineage>
        <taxon>Bacteria</taxon>
        <taxon>Pseudomonadati</taxon>
        <taxon>Thermomicrobiota</taxon>
        <taxon>Thermomicrobia</taxon>
        <taxon>Thermomicrobiales</taxon>
        <taxon>environmental samples</taxon>
    </lineage>
</organism>
<evidence type="ECO:0000313" key="3">
    <source>
        <dbReference type="EMBL" id="CAA9562606.1"/>
    </source>
</evidence>
<evidence type="ECO:0000256" key="1">
    <source>
        <dbReference type="PROSITE-ProRule" id="PRU00169"/>
    </source>
</evidence>
<evidence type="ECO:0000259" key="2">
    <source>
        <dbReference type="PROSITE" id="PS50110"/>
    </source>
</evidence>
<feature type="domain" description="Response regulatory" evidence="2">
    <location>
        <begin position="1"/>
        <end position="79"/>
    </location>
</feature>
<dbReference type="SUPFAM" id="SSF52172">
    <property type="entry name" value="CheY-like"/>
    <property type="match status" value="1"/>
</dbReference>
<accession>A0A6J4UXK5</accession>
<dbReference type="PROSITE" id="PS50110">
    <property type="entry name" value="RESPONSE_REGULATORY"/>
    <property type="match status" value="1"/>
</dbReference>
<dbReference type="EMBL" id="CADCWJ010000382">
    <property type="protein sequence ID" value="CAA9562606.1"/>
    <property type="molecule type" value="Genomic_DNA"/>
</dbReference>
<reference evidence="3" key="1">
    <citation type="submission" date="2020-02" db="EMBL/GenBank/DDBJ databases">
        <authorList>
            <person name="Meier V. D."/>
        </authorList>
    </citation>
    <scope>NUCLEOTIDE SEQUENCE</scope>
    <source>
        <strain evidence="3">AVDCRST_MAG87</strain>
    </source>
</reference>
<dbReference type="InterPro" id="IPR011006">
    <property type="entry name" value="CheY-like_superfamily"/>
</dbReference>
<name>A0A6J4UXK5_9BACT</name>